<name>A0A9Q0QYQ4_9MAGN</name>
<feature type="transmembrane region" description="Helical" evidence="2">
    <location>
        <begin position="166"/>
        <end position="185"/>
    </location>
</feature>
<evidence type="ECO:0000313" key="6">
    <source>
        <dbReference type="Proteomes" id="UP001141806"/>
    </source>
</evidence>
<keyword evidence="2" id="KW-0472">Membrane</keyword>
<dbReference type="Pfam" id="PF06943">
    <property type="entry name" value="zf-LSD1"/>
    <property type="match status" value="1"/>
</dbReference>
<dbReference type="GO" id="GO:0005737">
    <property type="term" value="C:cytoplasm"/>
    <property type="evidence" value="ECO:0007669"/>
    <property type="project" value="TreeGrafter"/>
</dbReference>
<dbReference type="PANTHER" id="PTHR48104">
    <property type="entry name" value="METACASPASE-4"/>
    <property type="match status" value="1"/>
</dbReference>
<evidence type="ECO:0000259" key="4">
    <source>
        <dbReference type="Pfam" id="PF06943"/>
    </source>
</evidence>
<dbReference type="Proteomes" id="UP001141806">
    <property type="component" value="Unassembled WGS sequence"/>
</dbReference>
<dbReference type="OrthoDB" id="1925221at2759"/>
<dbReference type="InterPro" id="IPR011600">
    <property type="entry name" value="Pept_C14_caspase"/>
</dbReference>
<proteinExistence type="inferred from homology"/>
<keyword evidence="2" id="KW-1133">Transmembrane helix</keyword>
<protein>
    <submittedName>
        <fullName evidence="5">Uncharacterized protein</fullName>
    </submittedName>
</protein>
<keyword evidence="6" id="KW-1185">Reference proteome</keyword>
<dbReference type="AlphaFoldDB" id="A0A9Q0QYQ4"/>
<evidence type="ECO:0000256" key="1">
    <source>
        <dbReference type="ARBA" id="ARBA00009005"/>
    </source>
</evidence>
<dbReference type="InterPro" id="IPR050452">
    <property type="entry name" value="Metacaspase"/>
</dbReference>
<dbReference type="Gene3D" id="3.40.50.12660">
    <property type="match status" value="1"/>
</dbReference>
<accession>A0A9Q0QYQ4</accession>
<dbReference type="PANTHER" id="PTHR48104:SF30">
    <property type="entry name" value="METACASPASE-1"/>
    <property type="match status" value="1"/>
</dbReference>
<organism evidence="5 6">
    <name type="scientific">Protea cynaroides</name>
    <dbReference type="NCBI Taxonomy" id="273540"/>
    <lineage>
        <taxon>Eukaryota</taxon>
        <taxon>Viridiplantae</taxon>
        <taxon>Streptophyta</taxon>
        <taxon>Embryophyta</taxon>
        <taxon>Tracheophyta</taxon>
        <taxon>Spermatophyta</taxon>
        <taxon>Magnoliopsida</taxon>
        <taxon>Proteales</taxon>
        <taxon>Proteaceae</taxon>
        <taxon>Protea</taxon>
    </lineage>
</organism>
<feature type="domain" description="Peptidase C14 caspase" evidence="3">
    <location>
        <begin position="95"/>
        <end position="134"/>
    </location>
</feature>
<evidence type="ECO:0000256" key="2">
    <source>
        <dbReference type="SAM" id="Phobius"/>
    </source>
</evidence>
<dbReference type="NCBIfam" id="TIGR01053">
    <property type="entry name" value="LSD1"/>
    <property type="match status" value="1"/>
</dbReference>
<feature type="transmembrane region" description="Helical" evidence="2">
    <location>
        <begin position="136"/>
        <end position="160"/>
    </location>
</feature>
<dbReference type="Pfam" id="PF00656">
    <property type="entry name" value="Peptidase_C14"/>
    <property type="match status" value="1"/>
</dbReference>
<evidence type="ECO:0000259" key="3">
    <source>
        <dbReference type="Pfam" id="PF00656"/>
    </source>
</evidence>
<sequence length="267" mass="29915">MVMDTFVHSKPVEMHMLVNCSNCHTPLQLPPEAKSSRCALCQAIPHIADPRSLPPPPSPPPHPYTYYSAPLPPPPAPSPYYHAPPGLPPSPHGHKRAVICGISYRNSKHELKGCINDAKCMRHLLINKYSFPESSILILTGTITIPYIATLLHLGCSVMLIRPSALFFWCFFFSVFPSPFVFLFLTEEYQLLDKEFRPNNKLLGCFYGKMPWLGKRVQSNDRREALSGSETVQILGKTCSGQRPEGECFERFELGRVELGSTEEEGS</sequence>
<feature type="domain" description="Zinc finger LSD1-type" evidence="4">
    <location>
        <begin position="20"/>
        <end position="44"/>
    </location>
</feature>
<comment type="similarity">
    <text evidence="1">Belongs to the peptidase C14B family.</text>
</comment>
<dbReference type="InterPro" id="IPR005735">
    <property type="entry name" value="Znf_LSD1"/>
</dbReference>
<dbReference type="GO" id="GO:0006508">
    <property type="term" value="P:proteolysis"/>
    <property type="evidence" value="ECO:0007669"/>
    <property type="project" value="InterPro"/>
</dbReference>
<dbReference type="EMBL" id="JAMYWD010000003">
    <property type="protein sequence ID" value="KAJ4976605.1"/>
    <property type="molecule type" value="Genomic_DNA"/>
</dbReference>
<comment type="caution">
    <text evidence="5">The sequence shown here is derived from an EMBL/GenBank/DDBJ whole genome shotgun (WGS) entry which is preliminary data.</text>
</comment>
<reference evidence="5" key="1">
    <citation type="journal article" date="2023" name="Plant J.">
        <title>The genome of the king protea, Protea cynaroides.</title>
        <authorList>
            <person name="Chang J."/>
            <person name="Duong T.A."/>
            <person name="Schoeman C."/>
            <person name="Ma X."/>
            <person name="Roodt D."/>
            <person name="Barker N."/>
            <person name="Li Z."/>
            <person name="Van de Peer Y."/>
            <person name="Mizrachi E."/>
        </authorList>
    </citation>
    <scope>NUCLEOTIDE SEQUENCE</scope>
    <source>
        <tissue evidence="5">Young leaves</tissue>
    </source>
</reference>
<evidence type="ECO:0000313" key="5">
    <source>
        <dbReference type="EMBL" id="KAJ4976605.1"/>
    </source>
</evidence>
<dbReference type="GO" id="GO:0004197">
    <property type="term" value="F:cysteine-type endopeptidase activity"/>
    <property type="evidence" value="ECO:0007669"/>
    <property type="project" value="InterPro"/>
</dbReference>
<keyword evidence="2" id="KW-0812">Transmembrane</keyword>
<gene>
    <name evidence="5" type="ORF">NE237_001711</name>
</gene>